<keyword evidence="6" id="KW-1185">Reference proteome</keyword>
<evidence type="ECO:0000259" key="3">
    <source>
        <dbReference type="Pfam" id="PF07811"/>
    </source>
</evidence>
<gene>
    <name evidence="5" type="ORF">JCM19231_3163</name>
</gene>
<dbReference type="InterPro" id="IPR028087">
    <property type="entry name" value="Tad_N"/>
</dbReference>
<feature type="transmembrane region" description="Helical" evidence="2">
    <location>
        <begin position="420"/>
        <end position="440"/>
    </location>
</feature>
<organism evidence="5 6">
    <name type="scientific">Vibrio ishigakensis</name>
    <dbReference type="NCBI Taxonomy" id="1481914"/>
    <lineage>
        <taxon>Bacteria</taxon>
        <taxon>Pseudomonadati</taxon>
        <taxon>Pseudomonadota</taxon>
        <taxon>Gammaproteobacteria</taxon>
        <taxon>Vibrionales</taxon>
        <taxon>Vibrionaceae</taxon>
        <taxon>Vibrio</taxon>
    </lineage>
</organism>
<dbReference type="Pfam" id="PF07811">
    <property type="entry name" value="TadE"/>
    <property type="match status" value="1"/>
</dbReference>
<keyword evidence="2" id="KW-0472">Membrane</keyword>
<feature type="region of interest" description="Disordered" evidence="1">
    <location>
        <begin position="214"/>
        <end position="235"/>
    </location>
</feature>
<evidence type="ECO:0000313" key="5">
    <source>
        <dbReference type="EMBL" id="GAM58313.1"/>
    </source>
</evidence>
<dbReference type="Pfam" id="PF13400">
    <property type="entry name" value="Tad"/>
    <property type="match status" value="1"/>
</dbReference>
<name>A0A0B8P4V8_9VIBR</name>
<protein>
    <submittedName>
        <fullName evidence="5">von willebrand factor type A domain protein</fullName>
    </submittedName>
</protein>
<dbReference type="Proteomes" id="UP000031671">
    <property type="component" value="Unassembled WGS sequence"/>
</dbReference>
<sequence length="556" mass="58571">MGVIKTAQPLARKQGGLVVVLFTLSLLVLMGFAALAIDINHMILNKSRVQNSVDSAALSASIALEKGVTVEKAAEAAVDTIKAMAKSAGNDELDLDVIGLSSNSVATKEYKYQSNDGTLVTVQFSNNPITFPAVNALSTAEDIYTRVSVDGHGLQSFLIQVFGINKSVKASAVSGRSSGVQNSSNLAPIGVCEQGSTNYGYDIGTEYQLAGKTSGNSGGNSSCKNKNKCDEEPNSGDIGSGNYNYLRLDGYGNGADGLGDALGGKAPGEFADGETGVYFIDGTVDTKPGVNNGPVTGFNSRWNQEDGFPAPDTDTTATNYSEYNGNGRRTFVVPVVDCSGNTNGAKPVTIMGFACFFLTQEYDKKDKIIYGEFYSQGCTVPNGGGGLNPTATGLTRSNYIVILLQGLPNMDGFKSKQKGIAAVEMLFVLPVLLILLVGIVEISRIFIQYTTLNKAVQAGARYALVDIYGSQPTGSLAPDSQIKNVVVYGIRTTGTEAQKILKGFSSSDVLIDSSDAEHVIVSAVYSYTPIFSKIPFTNTSLSMDLTASATMRRTGS</sequence>
<keyword evidence="2" id="KW-0812">Transmembrane</keyword>
<dbReference type="InterPro" id="IPR012495">
    <property type="entry name" value="TadE-like_dom"/>
</dbReference>
<dbReference type="EMBL" id="BBRZ01000082">
    <property type="protein sequence ID" value="GAM58313.1"/>
    <property type="molecule type" value="Genomic_DNA"/>
</dbReference>
<evidence type="ECO:0000313" key="6">
    <source>
        <dbReference type="Proteomes" id="UP000031671"/>
    </source>
</evidence>
<evidence type="ECO:0000256" key="1">
    <source>
        <dbReference type="SAM" id="MobiDB-lite"/>
    </source>
</evidence>
<reference evidence="5 6" key="1">
    <citation type="submission" date="2015-01" db="EMBL/GenBank/DDBJ databases">
        <title>Vibrio sp. C1 JCM 19231 whole genome shotgun sequence.</title>
        <authorList>
            <person name="Sawabe T."/>
            <person name="Meirelles P."/>
            <person name="Feng G."/>
            <person name="Sayaka M."/>
            <person name="Hattori M."/>
            <person name="Ohkuma M."/>
        </authorList>
    </citation>
    <scope>NUCLEOTIDE SEQUENCE [LARGE SCALE GENOMIC DNA]</scope>
    <source>
        <strain evidence="6">JCM 19231</strain>
    </source>
</reference>
<evidence type="ECO:0000259" key="4">
    <source>
        <dbReference type="Pfam" id="PF13400"/>
    </source>
</evidence>
<feature type="domain" description="TadE-like" evidence="3">
    <location>
        <begin position="419"/>
        <end position="461"/>
    </location>
</feature>
<comment type="caution">
    <text evidence="5">The sequence shown here is derived from an EMBL/GenBank/DDBJ whole genome shotgun (WGS) entry which is preliminary data.</text>
</comment>
<feature type="compositionally biased region" description="Low complexity" evidence="1">
    <location>
        <begin position="214"/>
        <end position="224"/>
    </location>
</feature>
<feature type="transmembrane region" description="Helical" evidence="2">
    <location>
        <begin position="15"/>
        <end position="37"/>
    </location>
</feature>
<accession>A0A0B8P4V8</accession>
<reference evidence="5 6" key="2">
    <citation type="submission" date="2015-01" db="EMBL/GenBank/DDBJ databases">
        <authorList>
            <consortium name="NBRP consortium"/>
            <person name="Sawabe T."/>
            <person name="Meirelles P."/>
            <person name="Feng G."/>
            <person name="Sayaka M."/>
            <person name="Hattori M."/>
            <person name="Ohkuma M."/>
        </authorList>
    </citation>
    <scope>NUCLEOTIDE SEQUENCE [LARGE SCALE GENOMIC DNA]</scope>
    <source>
        <strain evidence="6">JCM 19231</strain>
    </source>
</reference>
<keyword evidence="2" id="KW-1133">Transmembrane helix</keyword>
<evidence type="ECO:0000256" key="2">
    <source>
        <dbReference type="SAM" id="Phobius"/>
    </source>
</evidence>
<dbReference type="AlphaFoldDB" id="A0A0B8P4V8"/>
<proteinExistence type="predicted"/>
<feature type="domain" description="Putative Flp pilus-assembly TadG-like N-terminal" evidence="4">
    <location>
        <begin position="19"/>
        <end position="60"/>
    </location>
</feature>